<feature type="chain" id="PRO_5047134220" evidence="5">
    <location>
        <begin position="27"/>
        <end position="778"/>
    </location>
</feature>
<accession>A0ABS7PM96</accession>
<keyword evidence="3" id="KW-0378">Hydrolase</keyword>
<dbReference type="InterPro" id="IPR023343">
    <property type="entry name" value="Penicillin_amidase_dom1"/>
</dbReference>
<dbReference type="InterPro" id="IPR002692">
    <property type="entry name" value="S45"/>
</dbReference>
<evidence type="ECO:0000256" key="4">
    <source>
        <dbReference type="ARBA" id="ARBA00023145"/>
    </source>
</evidence>
<dbReference type="Gene3D" id="2.30.120.10">
    <property type="match status" value="1"/>
</dbReference>
<proteinExistence type="inferred from homology"/>
<dbReference type="PANTHER" id="PTHR34218:SF3">
    <property type="entry name" value="ACYL-HOMOSERINE LACTONE ACYLASE PVDQ"/>
    <property type="match status" value="1"/>
</dbReference>
<gene>
    <name evidence="6" type="ORF">K7G82_08590</name>
</gene>
<evidence type="ECO:0000256" key="2">
    <source>
        <dbReference type="ARBA" id="ARBA00022729"/>
    </source>
</evidence>
<feature type="signal peptide" evidence="5">
    <location>
        <begin position="1"/>
        <end position="26"/>
    </location>
</feature>
<dbReference type="InterPro" id="IPR043147">
    <property type="entry name" value="Penicillin_amidase_A-knob"/>
</dbReference>
<keyword evidence="4" id="KW-0865">Zymogen</keyword>
<dbReference type="InterPro" id="IPR043146">
    <property type="entry name" value="Penicillin_amidase_N_B-knob"/>
</dbReference>
<evidence type="ECO:0000256" key="3">
    <source>
        <dbReference type="ARBA" id="ARBA00022801"/>
    </source>
</evidence>
<organism evidence="6 7">
    <name type="scientific">Sphingomonas colocasiae</name>
    <dbReference type="NCBI Taxonomy" id="1848973"/>
    <lineage>
        <taxon>Bacteria</taxon>
        <taxon>Pseudomonadati</taxon>
        <taxon>Pseudomonadota</taxon>
        <taxon>Alphaproteobacteria</taxon>
        <taxon>Sphingomonadales</taxon>
        <taxon>Sphingomonadaceae</taxon>
        <taxon>Sphingomonas</taxon>
    </lineage>
</organism>
<dbReference type="Gene3D" id="3.60.20.10">
    <property type="entry name" value="Glutamine Phosphoribosylpyrophosphate, subunit 1, domain 1"/>
    <property type="match status" value="1"/>
</dbReference>
<keyword evidence="2 5" id="KW-0732">Signal</keyword>
<dbReference type="RefSeq" id="WP_222989435.1">
    <property type="nucleotide sequence ID" value="NZ_JAINVV010000004.1"/>
</dbReference>
<reference evidence="6 7" key="1">
    <citation type="submission" date="2021-08" db="EMBL/GenBank/DDBJ databases">
        <authorList>
            <person name="Tuo L."/>
        </authorList>
    </citation>
    <scope>NUCLEOTIDE SEQUENCE [LARGE SCALE GENOMIC DNA]</scope>
    <source>
        <strain evidence="6 7">JCM 31229</strain>
    </source>
</reference>
<dbReference type="InterPro" id="IPR029055">
    <property type="entry name" value="Ntn_hydrolases_N"/>
</dbReference>
<sequence>MPQAVRRSLATLFALATAMVSQPALARQPGVSIVRTSFGIPHITARDWRGLGYGYGYVAAEDNLCILADAFVTFRGERSRYFGGDGRRPKGGTLGTPVNLESDFFFRQVADDAQIARFRGAQPADLDALIAGYAAGYSRYAGEVRGGGHAGRHADCRDAPWLTAASAEDIYRRLYALSLTASSINFIEAIGGAQPPAKAGAATAERQRPQQLAWTLPSERDPDFGSNMFGFGSEATGSKHGLLLGNPHWYWKSVDRFQQVHLKIPGKIDVQGVSIVGVPVVQVGFNRDVAWSHTVSTASRFTLYKLKLVDGDPTAYLYDGKVRRMTSRPITVQVKAEDGSLRAVTRTLYRSHYGSMLATGWTGTEAVTIRDVNAENFRLYRNWLRLDQAKNLDDFIRIQREEVAIPWVNTVAVGRNDNRAWYADIGTVPNVSDAKRAACGVAKATLDGSRSDCEWDVDADTPQPGALGVSKLPSIERRDYVANMNDSYWLANPKAPLTGYPTIIGAVDYEQSLRTRMGHRLVQDRFAGADGLAGHGITSESLRDITLNNRVLSAELFLDAVLEGPCRKQSIRLADPAADVDVSKACGVLAKWDRRGNADSVGAHIWDRFWEEMKAIPSETRYSVPFDPARPLETPRGLRVELPAIEQAFAAAVRVIERSGVPLDAPRSAYQYLTDADGTKIPIAGGCGPLGYFAIACTQITEEGPVVGGHGNSYIQVVGFDDKGVVPYTLEVPSQSTDPASPWYRDYTRAYARKAWHRAPFTEQEIRRTTVAKMTLVE</sequence>
<dbReference type="EMBL" id="JAINVV010000004">
    <property type="protein sequence ID" value="MBY8822346.1"/>
    <property type="molecule type" value="Genomic_DNA"/>
</dbReference>
<dbReference type="Proteomes" id="UP000706039">
    <property type="component" value="Unassembled WGS sequence"/>
</dbReference>
<dbReference type="Gene3D" id="1.10.439.10">
    <property type="entry name" value="Penicillin Amidohydrolase, domain 1"/>
    <property type="match status" value="1"/>
</dbReference>
<protein>
    <submittedName>
        <fullName evidence="6">Penicillin acylase family protein</fullName>
    </submittedName>
</protein>
<comment type="caution">
    <text evidence="6">The sequence shown here is derived from an EMBL/GenBank/DDBJ whole genome shotgun (WGS) entry which is preliminary data.</text>
</comment>
<evidence type="ECO:0000256" key="1">
    <source>
        <dbReference type="ARBA" id="ARBA00006586"/>
    </source>
</evidence>
<keyword evidence="7" id="KW-1185">Reference proteome</keyword>
<name>A0ABS7PM96_9SPHN</name>
<dbReference type="Pfam" id="PF01804">
    <property type="entry name" value="Penicil_amidase"/>
    <property type="match status" value="1"/>
</dbReference>
<evidence type="ECO:0000313" key="7">
    <source>
        <dbReference type="Proteomes" id="UP000706039"/>
    </source>
</evidence>
<comment type="similarity">
    <text evidence="1">Belongs to the peptidase S45 family.</text>
</comment>
<evidence type="ECO:0000256" key="5">
    <source>
        <dbReference type="SAM" id="SignalP"/>
    </source>
</evidence>
<dbReference type="PANTHER" id="PTHR34218">
    <property type="entry name" value="PEPTIDASE S45 PENICILLIN AMIDASE"/>
    <property type="match status" value="1"/>
</dbReference>
<evidence type="ECO:0000313" key="6">
    <source>
        <dbReference type="EMBL" id="MBY8822346.1"/>
    </source>
</evidence>
<dbReference type="Gene3D" id="1.10.1400.10">
    <property type="match status" value="1"/>
</dbReference>
<dbReference type="SUPFAM" id="SSF56235">
    <property type="entry name" value="N-terminal nucleophile aminohydrolases (Ntn hydrolases)"/>
    <property type="match status" value="1"/>
</dbReference>